<comment type="similarity">
    <text evidence="1 4">Belongs to the phosphoglycerate mutase family. BPG-dependent PGAM subfamily.</text>
</comment>
<keyword evidence="2 4" id="KW-0324">Glycolysis</keyword>
<evidence type="ECO:0000256" key="5">
    <source>
        <dbReference type="RuleBase" id="RU004512"/>
    </source>
</evidence>
<keyword evidence="4" id="KW-0312">Gluconeogenesis</keyword>
<dbReference type="SUPFAM" id="SSF53254">
    <property type="entry name" value="Phosphoglycerate mutase-like"/>
    <property type="match status" value="1"/>
</dbReference>
<feature type="binding site" evidence="4">
    <location>
        <begin position="113"/>
        <end position="114"/>
    </location>
    <ligand>
        <name>substrate</name>
    </ligand>
</feature>
<feature type="binding site" evidence="4">
    <location>
        <begin position="182"/>
        <end position="183"/>
    </location>
    <ligand>
        <name>substrate</name>
    </ligand>
</feature>
<comment type="caution">
    <text evidence="6">The sequence shown here is derived from an EMBL/GenBank/DDBJ whole genome shotgun (WGS) entry which is preliminary data.</text>
</comment>
<dbReference type="PANTHER" id="PTHR11931">
    <property type="entry name" value="PHOSPHOGLYCERATE MUTASE"/>
    <property type="match status" value="1"/>
</dbReference>
<feature type="site" description="Transition state stabilizer" evidence="4">
    <location>
        <position position="181"/>
    </location>
</feature>
<keyword evidence="3 4" id="KW-0413">Isomerase</keyword>
<dbReference type="GO" id="GO:0004619">
    <property type="term" value="F:phosphoglycerate mutase activity"/>
    <property type="evidence" value="ECO:0007669"/>
    <property type="project" value="UniProtKB-EC"/>
</dbReference>
<dbReference type="NCBIfam" id="NF010713">
    <property type="entry name" value="PRK14115.1"/>
    <property type="match status" value="1"/>
</dbReference>
<dbReference type="CDD" id="cd07067">
    <property type="entry name" value="HP_PGM_like"/>
    <property type="match status" value="1"/>
</dbReference>
<accession>A0ABU5CEU0</accession>
<feature type="binding site" evidence="4">
    <location>
        <position position="59"/>
    </location>
    <ligand>
        <name>substrate</name>
    </ligand>
</feature>
<dbReference type="PIRSF" id="PIRSF000709">
    <property type="entry name" value="6PFK_2-Ptase"/>
    <property type="match status" value="1"/>
</dbReference>
<feature type="binding site" evidence="4">
    <location>
        <begin position="86"/>
        <end position="89"/>
    </location>
    <ligand>
        <name>substrate</name>
    </ligand>
</feature>
<protein>
    <recommendedName>
        <fullName evidence="4 5">2,3-bisphosphoglycerate-dependent phosphoglycerate mutase</fullName>
        <shortName evidence="4">BPG-dependent PGAM</shortName>
        <shortName evidence="4">PGAM</shortName>
        <shortName evidence="4">Phosphoglyceromutase</shortName>
        <shortName evidence="4">dPGM</shortName>
        <ecNumber evidence="4 5">5.4.2.11</ecNumber>
    </recommendedName>
</protein>
<dbReference type="PROSITE" id="PS00175">
    <property type="entry name" value="PG_MUTASE"/>
    <property type="match status" value="1"/>
</dbReference>
<feature type="binding site" evidence="4">
    <location>
        <begin position="20"/>
        <end position="21"/>
    </location>
    <ligand>
        <name>substrate</name>
    </ligand>
</feature>
<dbReference type="EMBL" id="JAROCA020000001">
    <property type="protein sequence ID" value="MDY0404829.1"/>
    <property type="molecule type" value="Genomic_DNA"/>
</dbReference>
<gene>
    <name evidence="4 6" type="primary">gpmA</name>
    <name evidence="6" type="ORF">P5G51_004910</name>
</gene>
<evidence type="ECO:0000313" key="7">
    <source>
        <dbReference type="Proteomes" id="UP001228376"/>
    </source>
</evidence>
<proteinExistence type="inferred from homology"/>
<dbReference type="Gene3D" id="3.40.50.1240">
    <property type="entry name" value="Phosphoglycerate mutase-like"/>
    <property type="match status" value="1"/>
</dbReference>
<dbReference type="SMART" id="SM00855">
    <property type="entry name" value="PGAM"/>
    <property type="match status" value="1"/>
</dbReference>
<dbReference type="EC" id="5.4.2.11" evidence="4 5"/>
<evidence type="ECO:0000256" key="4">
    <source>
        <dbReference type="HAMAP-Rule" id="MF_01039"/>
    </source>
</evidence>
<dbReference type="Pfam" id="PF00300">
    <property type="entry name" value="His_Phos_1"/>
    <property type="match status" value="2"/>
</dbReference>
<dbReference type="HAMAP" id="MF_01039">
    <property type="entry name" value="PGAM_GpmA"/>
    <property type="match status" value="1"/>
</dbReference>
<evidence type="ECO:0000256" key="1">
    <source>
        <dbReference type="ARBA" id="ARBA00006717"/>
    </source>
</evidence>
<feature type="active site" description="Tele-phosphohistidine intermediate" evidence="4">
    <location>
        <position position="8"/>
    </location>
</feature>
<comment type="catalytic activity">
    <reaction evidence="4 5">
        <text>(2R)-2-phosphoglycerate = (2R)-3-phosphoglycerate</text>
        <dbReference type="Rhea" id="RHEA:15901"/>
        <dbReference type="ChEBI" id="CHEBI:58272"/>
        <dbReference type="ChEBI" id="CHEBI:58289"/>
        <dbReference type="EC" id="5.4.2.11"/>
    </reaction>
</comment>
<evidence type="ECO:0000256" key="2">
    <source>
        <dbReference type="ARBA" id="ARBA00023152"/>
    </source>
</evidence>
<name>A0ABU5CEU0_9BACI</name>
<dbReference type="InterPro" id="IPR001345">
    <property type="entry name" value="PG/BPGM_mutase_AS"/>
</dbReference>
<keyword evidence="7" id="KW-1185">Reference proteome</keyword>
<comment type="function">
    <text evidence="4 5">Catalyzes the interconversion of 2-phosphoglycerate and 3-phosphoglycerate.</text>
</comment>
<dbReference type="InterPro" id="IPR029033">
    <property type="entry name" value="His_PPase_superfam"/>
</dbReference>
<feature type="binding site" evidence="4">
    <location>
        <begin position="7"/>
        <end position="14"/>
    </location>
    <ligand>
        <name>substrate</name>
    </ligand>
</feature>
<dbReference type="Proteomes" id="UP001228376">
    <property type="component" value="Unassembled WGS sequence"/>
</dbReference>
<feature type="active site" description="Proton donor/acceptor" evidence="4">
    <location>
        <position position="86"/>
    </location>
</feature>
<dbReference type="InterPro" id="IPR013078">
    <property type="entry name" value="His_Pase_superF_clade-1"/>
</dbReference>
<feature type="binding site" evidence="4">
    <location>
        <position position="97"/>
    </location>
    <ligand>
        <name>substrate</name>
    </ligand>
</feature>
<dbReference type="InterPro" id="IPR005952">
    <property type="entry name" value="Phosphogly_mut1"/>
</dbReference>
<evidence type="ECO:0000256" key="3">
    <source>
        <dbReference type="ARBA" id="ARBA00023235"/>
    </source>
</evidence>
<sequence>MKLTIVRHGQSVFNQSNTFTGWEDADLTEQGIAEAIEAGKRIQRHGLHFDIAFTSVLTRAIKTLYYILEETNQLWIPVEKSWRLNERHYGALQRLNKAETAEKYGQEQVHQWRRSFDVMPPLLKDDDKRQAKKERRYQLLDQKAIPSGENLKMTLERVTPYWMDTIAPQIKQGKHVIIAAHGNSIRALVKHLENLSDEDIVNVEIPTGVPLIYELNEKLEPTNKYFLENEQG</sequence>
<organism evidence="6 7">
    <name type="scientific">Tigheibacillus jepli</name>
    <dbReference type="NCBI Taxonomy" id="3035914"/>
    <lineage>
        <taxon>Bacteria</taxon>
        <taxon>Bacillati</taxon>
        <taxon>Bacillota</taxon>
        <taxon>Bacilli</taxon>
        <taxon>Bacillales</taxon>
        <taxon>Bacillaceae</taxon>
        <taxon>Tigheibacillus</taxon>
    </lineage>
</organism>
<reference evidence="6 7" key="1">
    <citation type="submission" date="2023-10" db="EMBL/GenBank/DDBJ databases">
        <title>179-bfca-hs.</title>
        <authorList>
            <person name="Miliotis G."/>
            <person name="Sengupta P."/>
            <person name="Hameed A."/>
            <person name="Chuvochina M."/>
            <person name="Mcdonagh F."/>
            <person name="Simpson A.C."/>
            <person name="Singh N.K."/>
            <person name="Rekha P.D."/>
            <person name="Raman K."/>
            <person name="Hugenholtz P."/>
            <person name="Venkateswaran K."/>
        </authorList>
    </citation>
    <scope>NUCLEOTIDE SEQUENCE [LARGE SCALE GENOMIC DNA]</scope>
    <source>
        <strain evidence="6 7">179-BFC-A-HS</strain>
    </source>
</reference>
<dbReference type="RefSeq" id="WP_306068170.1">
    <property type="nucleotide sequence ID" value="NZ_JAROCA020000001.1"/>
</dbReference>
<evidence type="ECO:0000313" key="6">
    <source>
        <dbReference type="EMBL" id="MDY0404829.1"/>
    </source>
</evidence>
<dbReference type="NCBIfam" id="TIGR01258">
    <property type="entry name" value="pgm_1"/>
    <property type="match status" value="1"/>
</dbReference>
<comment type="pathway">
    <text evidence="4 5">Carbohydrate degradation; glycolysis; pyruvate from D-glyceraldehyde 3-phosphate: step 3/5.</text>
</comment>